<sequence>MNSFIAGIPVEDAFDDVTACLIRKGSRVRIPPEAAAQHAARDQPAQLNKASEADREILKILKAQQLLQEHVGASSDDFRRARVGSQSIVGVIATQAALQRPKRRNVGNHVWDNHLSTSRKQNVTVAT</sequence>
<evidence type="ECO:0000313" key="2">
    <source>
        <dbReference type="Proteomes" id="UP000438429"/>
    </source>
</evidence>
<protein>
    <submittedName>
        <fullName evidence="1">Uncharacterized protein</fullName>
    </submittedName>
</protein>
<dbReference type="Proteomes" id="UP000438429">
    <property type="component" value="Unassembled WGS sequence"/>
</dbReference>
<name>A0A6A4SRP4_SCOMX</name>
<accession>A0A6A4SRP4</accession>
<dbReference type="EMBL" id="VEVO01000010">
    <property type="protein sequence ID" value="KAF0036663.1"/>
    <property type="molecule type" value="Genomic_DNA"/>
</dbReference>
<gene>
    <name evidence="1" type="ORF">F2P81_011975</name>
</gene>
<proteinExistence type="predicted"/>
<comment type="caution">
    <text evidence="1">The sequence shown here is derived from an EMBL/GenBank/DDBJ whole genome shotgun (WGS) entry which is preliminary data.</text>
</comment>
<reference evidence="1 2" key="1">
    <citation type="submission" date="2019-06" db="EMBL/GenBank/DDBJ databases">
        <title>Draft genomes of female and male turbot (Scophthalmus maximus).</title>
        <authorList>
            <person name="Xu H."/>
            <person name="Xu X.-W."/>
            <person name="Shao C."/>
            <person name="Chen S."/>
        </authorList>
    </citation>
    <scope>NUCLEOTIDE SEQUENCE [LARGE SCALE GENOMIC DNA]</scope>
    <source>
        <strain evidence="1">Ysfricsl-2016a</strain>
        <tissue evidence="1">Blood</tissue>
    </source>
</reference>
<evidence type="ECO:0000313" key="1">
    <source>
        <dbReference type="EMBL" id="KAF0036663.1"/>
    </source>
</evidence>
<dbReference type="AlphaFoldDB" id="A0A6A4SRP4"/>
<organism evidence="1 2">
    <name type="scientific">Scophthalmus maximus</name>
    <name type="common">Turbot</name>
    <name type="synonym">Psetta maxima</name>
    <dbReference type="NCBI Taxonomy" id="52904"/>
    <lineage>
        <taxon>Eukaryota</taxon>
        <taxon>Metazoa</taxon>
        <taxon>Chordata</taxon>
        <taxon>Craniata</taxon>
        <taxon>Vertebrata</taxon>
        <taxon>Euteleostomi</taxon>
        <taxon>Actinopterygii</taxon>
        <taxon>Neopterygii</taxon>
        <taxon>Teleostei</taxon>
        <taxon>Neoteleostei</taxon>
        <taxon>Acanthomorphata</taxon>
        <taxon>Carangaria</taxon>
        <taxon>Pleuronectiformes</taxon>
        <taxon>Pleuronectoidei</taxon>
        <taxon>Scophthalmidae</taxon>
        <taxon>Scophthalmus</taxon>
    </lineage>
</organism>